<evidence type="ECO:0000313" key="3">
    <source>
        <dbReference type="Proteomes" id="UP000436822"/>
    </source>
</evidence>
<accession>A0A6N6JCD4</accession>
<gene>
    <name evidence="2" type="ORF">KIN_01430</name>
</gene>
<evidence type="ECO:0000259" key="1">
    <source>
        <dbReference type="Pfam" id="PF13403"/>
    </source>
</evidence>
<dbReference type="InterPro" id="IPR028992">
    <property type="entry name" value="Hedgehog/Intein_dom"/>
</dbReference>
<dbReference type="Pfam" id="PF13403">
    <property type="entry name" value="Hint_2"/>
    <property type="match status" value="1"/>
</dbReference>
<keyword evidence="3" id="KW-1185">Reference proteome</keyword>
<dbReference type="AlphaFoldDB" id="A0A6N6JCD4"/>
<comment type="caution">
    <text evidence="2">The sequence shown here is derived from an EMBL/GenBank/DDBJ whole genome shotgun (WGS) entry which is preliminary data.</text>
</comment>
<sequence length="227" mass="24483">MQKHTSQAAEFPDPVPLSGGCFVHQDGLEHSALSNEAVVMTDDGPAPIAWLKPGDRLQTFGGGTQMISDIATFRLSQSDAGPFTMLACAGVLVSPATRFLISDWVLELYIGQATMLIEAAMLGDAEPVKMDVDQPIYQLIMDKRALISVDGLWVEADGTDPLVQSIYPDAAKVNADHYVLHGWEAAALDLCSKSLLRSDRAKDRGVRDDFQSELYEVASNGSLRSAG</sequence>
<dbReference type="Proteomes" id="UP000436822">
    <property type="component" value="Unassembled WGS sequence"/>
</dbReference>
<name>A0A6N6JCD4_9RHOB</name>
<dbReference type="OrthoDB" id="6305173at2"/>
<protein>
    <recommendedName>
        <fullName evidence="1">Hedgehog/Intein (Hint) domain-containing protein</fullName>
    </recommendedName>
</protein>
<reference evidence="2 3" key="1">
    <citation type="submission" date="2019-12" db="EMBL/GenBank/DDBJ databases">
        <title>Litoreibacter badius sp. nov., a novel bacteriochlorophyll a-containing bacterium in the genus Litoreibacter.</title>
        <authorList>
            <person name="Kanamuro M."/>
            <person name="Takabe Y."/>
            <person name="Mori K."/>
            <person name="Takaichi S."/>
            <person name="Hanada S."/>
        </authorList>
    </citation>
    <scope>NUCLEOTIDE SEQUENCE [LARGE SCALE GENOMIC DNA]</scope>
    <source>
        <strain evidence="2 3">K6</strain>
    </source>
</reference>
<organism evidence="2 3">
    <name type="scientific">Litoreibacter roseus</name>
    <dbReference type="NCBI Taxonomy" id="2601869"/>
    <lineage>
        <taxon>Bacteria</taxon>
        <taxon>Pseudomonadati</taxon>
        <taxon>Pseudomonadota</taxon>
        <taxon>Alphaproteobacteria</taxon>
        <taxon>Rhodobacterales</taxon>
        <taxon>Roseobacteraceae</taxon>
        <taxon>Litoreibacter</taxon>
    </lineage>
</organism>
<dbReference type="EMBL" id="BLJE01000001">
    <property type="protein sequence ID" value="GFE63069.1"/>
    <property type="molecule type" value="Genomic_DNA"/>
</dbReference>
<evidence type="ECO:0000313" key="2">
    <source>
        <dbReference type="EMBL" id="GFE63069.1"/>
    </source>
</evidence>
<dbReference type="RefSeq" id="WP_159804053.1">
    <property type="nucleotide sequence ID" value="NZ_BLJE01000001.1"/>
</dbReference>
<proteinExistence type="predicted"/>
<feature type="domain" description="Hedgehog/Intein (Hint)" evidence="1">
    <location>
        <begin position="34"/>
        <end position="155"/>
    </location>
</feature>